<dbReference type="Gene3D" id="1.20.1280.50">
    <property type="match status" value="1"/>
</dbReference>
<reference evidence="3" key="3">
    <citation type="submission" date="2024-02" db="EMBL/GenBank/DDBJ databases">
        <title>Comparative genomics of Cryptococcus and Kwoniella reveals pathogenesis evolution and contrasting modes of karyotype evolution via chromosome fusion or intercentromeric recombination.</title>
        <authorList>
            <person name="Coelho M.A."/>
            <person name="David-Palma M."/>
            <person name="Shea T."/>
            <person name="Bowers K."/>
            <person name="McGinley-Smith S."/>
            <person name="Mohammad A.W."/>
            <person name="Gnirke A."/>
            <person name="Yurkov A.M."/>
            <person name="Nowrousian M."/>
            <person name="Sun S."/>
            <person name="Cuomo C.A."/>
            <person name="Heitman J."/>
        </authorList>
    </citation>
    <scope>NUCLEOTIDE SEQUENCE</scope>
    <source>
        <strain evidence="3">CBS 10117</strain>
    </source>
</reference>
<keyword evidence="4" id="KW-1185">Reference proteome</keyword>
<dbReference type="KEGG" id="kdj:28965553"/>
<sequence length="394" mass="45266">MKRKRADDSITAFLRQFPNEIILRIIQCTRDRKSLLACCQVSKSFYNIASPPLWRDLKLTPWTYQAHYERYLSTVREDVGAMNNGQRMISKVKNEVKSLTVEDHSPDWCKNGEMAELELPCLELLKLALHSSGTLHLGDRTRSYNNDTPTARLTRGCRLINNLKPTTLIVQTSDHAISDRSHASQSLTHEVYSKVETLIWISPAESIFPFHYSRRIYSSVPKLPSFGDMPELRGIIWIFQPAGHLEYVHGLSHRDYATWIGDMKDRQKGHLAQGLMWPFNAPARIKITCVNSGSLITSLSPSVRLAYRNSIRRRRAVPVAQIAGAFQGEIASIITARLEYDLSGSGQSESLAARRREDLVFMTLDEWMEQERNWPDYVDEDEIEKWQEAMQRKL</sequence>
<evidence type="ECO:0000313" key="4">
    <source>
        <dbReference type="Proteomes" id="UP000078595"/>
    </source>
</evidence>
<dbReference type="InterPro" id="IPR036047">
    <property type="entry name" value="F-box-like_dom_sf"/>
</dbReference>
<dbReference type="Proteomes" id="UP000078595">
    <property type="component" value="Chromosome 2"/>
</dbReference>
<protein>
    <recommendedName>
        <fullName evidence="1">F-box domain-containing protein</fullName>
    </recommendedName>
</protein>
<evidence type="ECO:0000259" key="1">
    <source>
        <dbReference type="Pfam" id="PF12937"/>
    </source>
</evidence>
<dbReference type="EMBL" id="KI894028">
    <property type="protein sequence ID" value="OBR87646.1"/>
    <property type="molecule type" value="Genomic_DNA"/>
</dbReference>
<accession>A0A1A6AC49</accession>
<reference evidence="2" key="1">
    <citation type="submission" date="2013-07" db="EMBL/GenBank/DDBJ databases">
        <title>The Genome Sequence of Cryptococcus dejecticola CBS10117.</title>
        <authorList>
            <consortium name="The Broad Institute Genome Sequencing Platform"/>
            <person name="Cuomo C."/>
            <person name="Litvintseva A."/>
            <person name="Chen Y."/>
            <person name="Heitman J."/>
            <person name="Sun S."/>
            <person name="Springer D."/>
            <person name="Dromer F."/>
            <person name="Young S.K."/>
            <person name="Zeng Q."/>
            <person name="Gargeya S."/>
            <person name="Fitzgerald M."/>
            <person name="Abouelleil A."/>
            <person name="Alvarado L."/>
            <person name="Berlin A.M."/>
            <person name="Chapman S.B."/>
            <person name="Dewar J."/>
            <person name="Goldberg J."/>
            <person name="Griggs A."/>
            <person name="Gujja S."/>
            <person name="Hansen M."/>
            <person name="Howarth C."/>
            <person name="Imamovic A."/>
            <person name="Larimer J."/>
            <person name="McCowan C."/>
            <person name="Murphy C."/>
            <person name="Pearson M."/>
            <person name="Priest M."/>
            <person name="Roberts A."/>
            <person name="Saif S."/>
            <person name="Shea T."/>
            <person name="Sykes S."/>
            <person name="Wortman J."/>
            <person name="Nusbaum C."/>
            <person name="Birren B."/>
        </authorList>
    </citation>
    <scope>NUCLEOTIDE SEQUENCE [LARGE SCALE GENOMIC DNA]</scope>
    <source>
        <strain evidence="2">CBS 10117</strain>
    </source>
</reference>
<gene>
    <name evidence="2" type="ORF">I303_01854</name>
    <name evidence="3" type="ORF">I303_102008</name>
</gene>
<name>A0A1A6AC49_9TREE</name>
<dbReference type="SUPFAM" id="SSF81383">
    <property type="entry name" value="F-box domain"/>
    <property type="match status" value="1"/>
</dbReference>
<dbReference type="Pfam" id="PF12937">
    <property type="entry name" value="F-box-like"/>
    <property type="match status" value="1"/>
</dbReference>
<proteinExistence type="predicted"/>
<dbReference type="OrthoDB" id="2564991at2759"/>
<dbReference type="GeneID" id="28965553"/>
<dbReference type="RefSeq" id="XP_018265488.1">
    <property type="nucleotide sequence ID" value="XM_018405207.1"/>
</dbReference>
<dbReference type="AlphaFoldDB" id="A0A1A6AC49"/>
<dbReference type="InterPro" id="IPR001810">
    <property type="entry name" value="F-box_dom"/>
</dbReference>
<dbReference type="EMBL" id="CP144531">
    <property type="protein sequence ID" value="WWC59452.1"/>
    <property type="molecule type" value="Genomic_DNA"/>
</dbReference>
<reference evidence="3" key="2">
    <citation type="submission" date="2013-07" db="EMBL/GenBank/DDBJ databases">
        <authorList>
            <consortium name="The Broad Institute Genome Sequencing Platform"/>
            <person name="Cuomo C."/>
            <person name="Litvintseva A."/>
            <person name="Chen Y."/>
            <person name="Heitman J."/>
            <person name="Sun S."/>
            <person name="Springer D."/>
            <person name="Dromer F."/>
            <person name="Young S.K."/>
            <person name="Zeng Q."/>
            <person name="Gargeya S."/>
            <person name="Fitzgerald M."/>
            <person name="Abouelleil A."/>
            <person name="Alvarado L."/>
            <person name="Berlin A.M."/>
            <person name="Chapman S.B."/>
            <person name="Dewar J."/>
            <person name="Goldberg J."/>
            <person name="Griggs A."/>
            <person name="Gujja S."/>
            <person name="Hansen M."/>
            <person name="Howarth C."/>
            <person name="Imamovic A."/>
            <person name="Larimer J."/>
            <person name="McCowan C."/>
            <person name="Murphy C."/>
            <person name="Pearson M."/>
            <person name="Priest M."/>
            <person name="Roberts A."/>
            <person name="Saif S."/>
            <person name="Shea T."/>
            <person name="Sykes S."/>
            <person name="Wortman J."/>
            <person name="Nusbaum C."/>
            <person name="Birren B."/>
        </authorList>
    </citation>
    <scope>NUCLEOTIDE SEQUENCE</scope>
    <source>
        <strain evidence="3">CBS 10117</strain>
    </source>
</reference>
<organism evidence="2">
    <name type="scientific">Kwoniella dejecticola CBS 10117</name>
    <dbReference type="NCBI Taxonomy" id="1296121"/>
    <lineage>
        <taxon>Eukaryota</taxon>
        <taxon>Fungi</taxon>
        <taxon>Dikarya</taxon>
        <taxon>Basidiomycota</taxon>
        <taxon>Agaricomycotina</taxon>
        <taxon>Tremellomycetes</taxon>
        <taxon>Tremellales</taxon>
        <taxon>Cryptococcaceae</taxon>
        <taxon>Kwoniella</taxon>
    </lineage>
</organism>
<evidence type="ECO:0000313" key="3">
    <source>
        <dbReference type="EMBL" id="WWC59452.1"/>
    </source>
</evidence>
<feature type="domain" description="F-box" evidence="1">
    <location>
        <begin position="18"/>
        <end position="58"/>
    </location>
</feature>
<dbReference type="VEuPathDB" id="FungiDB:I303_01854"/>
<evidence type="ECO:0000313" key="2">
    <source>
        <dbReference type="EMBL" id="OBR87646.1"/>
    </source>
</evidence>